<keyword evidence="2" id="KW-1185">Reference proteome</keyword>
<sequence length="149" mass="17257">MVRKFGFHREPSTVGFKDNCDNIKFTKWLESWLKTLCSSVTNKVLVKETMKKDLYSPDSIMQLRDHMCITFDAQRQHRNLLISSDWSPAKEVPPPIVALRQMFECTSSIPSEILKLSHICQELEHIEDSATRDRSTSILMSWGKLLRGD</sequence>
<gene>
    <name evidence="1" type="ORF">AGERDE_LOCUS8509</name>
</gene>
<proteinExistence type="predicted"/>
<evidence type="ECO:0000313" key="2">
    <source>
        <dbReference type="Proteomes" id="UP000789831"/>
    </source>
</evidence>
<dbReference type="EMBL" id="CAJVPL010001825">
    <property type="protein sequence ID" value="CAG8588992.1"/>
    <property type="molecule type" value="Genomic_DNA"/>
</dbReference>
<comment type="caution">
    <text evidence="1">The sequence shown here is derived from an EMBL/GenBank/DDBJ whole genome shotgun (WGS) entry which is preliminary data.</text>
</comment>
<reference evidence="1" key="1">
    <citation type="submission" date="2021-06" db="EMBL/GenBank/DDBJ databases">
        <authorList>
            <person name="Kallberg Y."/>
            <person name="Tangrot J."/>
            <person name="Rosling A."/>
        </authorList>
    </citation>
    <scope>NUCLEOTIDE SEQUENCE</scope>
    <source>
        <strain evidence="1">MT106</strain>
    </source>
</reference>
<organism evidence="1 2">
    <name type="scientific">Ambispora gerdemannii</name>
    <dbReference type="NCBI Taxonomy" id="144530"/>
    <lineage>
        <taxon>Eukaryota</taxon>
        <taxon>Fungi</taxon>
        <taxon>Fungi incertae sedis</taxon>
        <taxon>Mucoromycota</taxon>
        <taxon>Glomeromycotina</taxon>
        <taxon>Glomeromycetes</taxon>
        <taxon>Archaeosporales</taxon>
        <taxon>Ambisporaceae</taxon>
        <taxon>Ambispora</taxon>
    </lineage>
</organism>
<evidence type="ECO:0000313" key="1">
    <source>
        <dbReference type="EMBL" id="CAG8588992.1"/>
    </source>
</evidence>
<accession>A0A9N9C313</accession>
<protein>
    <submittedName>
        <fullName evidence="1">460_t:CDS:1</fullName>
    </submittedName>
</protein>
<dbReference type="Proteomes" id="UP000789831">
    <property type="component" value="Unassembled WGS sequence"/>
</dbReference>
<dbReference type="AlphaFoldDB" id="A0A9N9C313"/>
<name>A0A9N9C313_9GLOM</name>